<name>A0A9D3TE91_MEGAT</name>
<feature type="region of interest" description="Disordered" evidence="1">
    <location>
        <begin position="172"/>
        <end position="197"/>
    </location>
</feature>
<protein>
    <recommendedName>
        <fullName evidence="2">MBD domain-containing protein</fullName>
    </recommendedName>
</protein>
<feature type="compositionally biased region" description="Low complexity" evidence="1">
    <location>
        <begin position="518"/>
        <end position="536"/>
    </location>
</feature>
<feature type="region of interest" description="Disordered" evidence="1">
    <location>
        <begin position="268"/>
        <end position="313"/>
    </location>
</feature>
<sequence>MPKTHKKSEAKNRAHDRQRKNEESYGFHARLVLEAQGYKTMIGGKAGSADKDGFPLPAAQVPIGWQRKVKGGAVVYVSPSGMVLSSVEEVRAYLLADGTCKCGLECPLLVHKVFCFDPRAAVLGRGQLPWKAEQDMTKLCNHRRKAVAMAALCRSMQVSQVAFAGCRPGAATGGATESRDEGAGHSKGQETKEHHPYSPGLCLSVAWIAPTPASAHVRPPPLASAGAAPCPPGSRSSPLPLTTLGAVRGSVLPCSSSGVVEGMLQQLKHNSSNSTEPSSNDQSTSCAPLPLDPDRKNGPAGAGSGPALGPGGAGTIELRAVPLGQLLKQQQQHEASFPASSFLSAAARAQRASQNQAQSGQIQAQSGQIQAHSRPSGTDTQQNQQQNRPQTSHLSITRPDALPGSSQEQKPSPQPAAHPPTAPPLSALLHMLSVQSAQAAQAGPDPAPITSHLGQGHTQPSSPGLLIGQPAQCQTQPFPHPPAANLSPQTRHPEPTEEGPPPSSTPLGVGDSGKSEATPSSPSHSQSHTLHHTTPTDVTLPGPQDISDRVLEGGPDGPGDAVHQNLGAEGSGPAVGPQGSSETTPTGVHAPGTLGDAPAPPGDAPGPLQLAESFPFMSQEQLLQLLSGPSGLPSLLAPPFLGSLPMGVWVGGQQGQAPAQTPPPQQNAGLLSLGSPPVLGTQGDLPVNFLGLLNATPSAAAADSALDLNPNPAPEPGPAPEPACSPGLEAGERPGLQALLLASLLLGQQQPASLLPPLGSLSFDLPLQQPFPSFLEGGAVEKPPGLADSLLSGPGLPEALQGQVHSQVTLGSSSAADVADPPQPSPGQGKSGPLPPHLLPPILTPGVLGDLAALSNIGGLLGTGPLLLPPMQGPGLSAPLIPGQGSAINPVTCLLNNIQLNLCPALPVGEEKPIITPEKESPTPQEEVPANHLGQERAPSPGQAAGSGSVLDPYASFMDTIYTSFLQVSSEQAADTMSTRSALPPSQPREHPAAPPTAPSGAPPTAPPSTAPMAPPGAPPSLSPQCACSLRNPEVSHLSTDSAQSPACGTPKPSTDGSSTPPLSQPGDPAPTPAFLEEAKTNCSAHCASSIGLPIGGAEGRGGRCGPPRRPTAPAIRTAGVPRSRDPRNGAGEQVGRRQVPGEEGRGDWASGGCWLTSRIWAPELRSPERQWR</sequence>
<feature type="region of interest" description="Disordered" evidence="1">
    <location>
        <begin position="973"/>
        <end position="1077"/>
    </location>
</feature>
<feature type="compositionally biased region" description="Pro residues" evidence="1">
    <location>
        <begin position="412"/>
        <end position="423"/>
    </location>
</feature>
<feature type="region of interest" description="Disordered" evidence="1">
    <location>
        <begin position="436"/>
        <end position="610"/>
    </location>
</feature>
<evidence type="ECO:0000259" key="2">
    <source>
        <dbReference type="PROSITE" id="PS50982"/>
    </source>
</evidence>
<dbReference type="SMART" id="SM00391">
    <property type="entry name" value="MBD"/>
    <property type="match status" value="1"/>
</dbReference>
<feature type="domain" description="MBD" evidence="2">
    <location>
        <begin position="51"/>
        <end position="121"/>
    </location>
</feature>
<feature type="compositionally biased region" description="Pro residues" evidence="1">
    <location>
        <begin position="711"/>
        <end position="723"/>
    </location>
</feature>
<dbReference type="EMBL" id="JAFDVH010000008">
    <property type="protein sequence ID" value="KAG7472874.1"/>
    <property type="molecule type" value="Genomic_DNA"/>
</dbReference>
<feature type="compositionally biased region" description="Basic and acidic residues" evidence="1">
    <location>
        <begin position="177"/>
        <end position="196"/>
    </location>
</feature>
<dbReference type="GO" id="GO:0003682">
    <property type="term" value="F:chromatin binding"/>
    <property type="evidence" value="ECO:0007669"/>
    <property type="project" value="TreeGrafter"/>
</dbReference>
<gene>
    <name evidence="3" type="ORF">MATL_G00113680</name>
</gene>
<dbReference type="InterPro" id="IPR001739">
    <property type="entry name" value="Methyl_CpG_DNA-bd"/>
</dbReference>
<dbReference type="PROSITE" id="PS50982">
    <property type="entry name" value="MBD"/>
    <property type="match status" value="1"/>
</dbReference>
<organism evidence="3 4">
    <name type="scientific">Megalops atlanticus</name>
    <name type="common">Tarpon</name>
    <name type="synonym">Clupea gigantea</name>
    <dbReference type="NCBI Taxonomy" id="7932"/>
    <lineage>
        <taxon>Eukaryota</taxon>
        <taxon>Metazoa</taxon>
        <taxon>Chordata</taxon>
        <taxon>Craniata</taxon>
        <taxon>Vertebrata</taxon>
        <taxon>Euteleostomi</taxon>
        <taxon>Actinopterygii</taxon>
        <taxon>Neopterygii</taxon>
        <taxon>Teleostei</taxon>
        <taxon>Elopiformes</taxon>
        <taxon>Megalopidae</taxon>
        <taxon>Megalops</taxon>
    </lineage>
</organism>
<feature type="compositionally biased region" description="Gly residues" evidence="1">
    <location>
        <begin position="300"/>
        <end position="313"/>
    </location>
</feature>
<feature type="region of interest" description="Disordered" evidence="1">
    <location>
        <begin position="1"/>
        <end position="21"/>
    </location>
</feature>
<feature type="region of interest" description="Disordered" evidence="1">
    <location>
        <begin position="704"/>
        <end position="731"/>
    </location>
</feature>
<feature type="region of interest" description="Disordered" evidence="1">
    <location>
        <begin position="785"/>
        <end position="838"/>
    </location>
</feature>
<feature type="compositionally biased region" description="Gly residues" evidence="1">
    <location>
        <begin position="1094"/>
        <end position="1105"/>
    </location>
</feature>
<dbReference type="GO" id="GO:0005634">
    <property type="term" value="C:nucleus"/>
    <property type="evidence" value="ECO:0007669"/>
    <property type="project" value="TreeGrafter"/>
</dbReference>
<dbReference type="OrthoDB" id="641149at2759"/>
<dbReference type="Proteomes" id="UP001046870">
    <property type="component" value="Chromosome 8"/>
</dbReference>
<dbReference type="PANTHER" id="PTHR16112">
    <property type="entry name" value="METHYL-CPG BINDING PROTEIN, DROSOPHILA"/>
    <property type="match status" value="1"/>
</dbReference>
<evidence type="ECO:0000313" key="3">
    <source>
        <dbReference type="EMBL" id="KAG7472874.1"/>
    </source>
</evidence>
<feature type="compositionally biased region" description="Low complexity" evidence="1">
    <location>
        <begin position="348"/>
        <end position="371"/>
    </location>
</feature>
<feature type="region of interest" description="Disordered" evidence="1">
    <location>
        <begin position="914"/>
        <end position="948"/>
    </location>
</feature>
<feature type="compositionally biased region" description="Pro residues" evidence="1">
    <location>
        <begin position="993"/>
        <end position="1022"/>
    </location>
</feature>
<feature type="region of interest" description="Disordered" evidence="1">
    <location>
        <begin position="1094"/>
        <end position="1153"/>
    </location>
</feature>
<feature type="compositionally biased region" description="Polar residues" evidence="1">
    <location>
        <begin position="1037"/>
        <end position="1062"/>
    </location>
</feature>
<comment type="caution">
    <text evidence="3">The sequence shown here is derived from an EMBL/GenBank/DDBJ whole genome shotgun (WGS) entry which is preliminary data.</text>
</comment>
<dbReference type="AlphaFoldDB" id="A0A9D3TE91"/>
<feature type="compositionally biased region" description="Polar residues" evidence="1">
    <location>
        <begin position="803"/>
        <end position="815"/>
    </location>
</feature>
<proteinExistence type="predicted"/>
<evidence type="ECO:0000256" key="1">
    <source>
        <dbReference type="SAM" id="MobiDB-lite"/>
    </source>
</evidence>
<dbReference type="PANTHER" id="PTHR16112:SF17">
    <property type="entry name" value="METHYL-CPG-BINDING DOMAIN PROTEIN 6"/>
    <property type="match status" value="1"/>
</dbReference>
<feature type="compositionally biased region" description="Basic and acidic residues" evidence="1">
    <location>
        <begin position="7"/>
        <end position="21"/>
    </location>
</feature>
<reference evidence="3" key="1">
    <citation type="submission" date="2021-01" db="EMBL/GenBank/DDBJ databases">
        <authorList>
            <person name="Zahm M."/>
            <person name="Roques C."/>
            <person name="Cabau C."/>
            <person name="Klopp C."/>
            <person name="Donnadieu C."/>
            <person name="Jouanno E."/>
            <person name="Lampietro C."/>
            <person name="Louis A."/>
            <person name="Herpin A."/>
            <person name="Echchiki A."/>
            <person name="Berthelot C."/>
            <person name="Parey E."/>
            <person name="Roest-Crollius H."/>
            <person name="Braasch I."/>
            <person name="Postlethwait J."/>
            <person name="Bobe J."/>
            <person name="Montfort J."/>
            <person name="Bouchez O."/>
            <person name="Begum T."/>
            <person name="Mejri S."/>
            <person name="Adams A."/>
            <person name="Chen W.-J."/>
            <person name="Guiguen Y."/>
        </authorList>
    </citation>
    <scope>NUCLEOTIDE SEQUENCE</scope>
    <source>
        <strain evidence="3">YG-15Mar2019-1</strain>
        <tissue evidence="3">Brain</tissue>
    </source>
</reference>
<feature type="compositionally biased region" description="Polar residues" evidence="1">
    <location>
        <begin position="452"/>
        <end position="462"/>
    </location>
</feature>
<dbReference type="SUPFAM" id="SSF54171">
    <property type="entry name" value="DNA-binding domain"/>
    <property type="match status" value="1"/>
</dbReference>
<dbReference type="GO" id="GO:0010369">
    <property type="term" value="C:chromocenter"/>
    <property type="evidence" value="ECO:0007669"/>
    <property type="project" value="TreeGrafter"/>
</dbReference>
<dbReference type="InterPro" id="IPR016177">
    <property type="entry name" value="DNA-bd_dom_sf"/>
</dbReference>
<feature type="region of interest" description="Disordered" evidence="1">
    <location>
        <begin position="652"/>
        <end position="672"/>
    </location>
</feature>
<keyword evidence="4" id="KW-1185">Reference proteome</keyword>
<feature type="compositionally biased region" description="Polar residues" evidence="1">
    <location>
        <begin position="268"/>
        <end position="286"/>
    </location>
</feature>
<feature type="region of interest" description="Disordered" evidence="1">
    <location>
        <begin position="348"/>
        <end position="424"/>
    </location>
</feature>
<evidence type="ECO:0000313" key="4">
    <source>
        <dbReference type="Proteomes" id="UP001046870"/>
    </source>
</evidence>
<accession>A0A9D3TE91</accession>
<dbReference type="GO" id="GO:0003677">
    <property type="term" value="F:DNA binding"/>
    <property type="evidence" value="ECO:0007669"/>
    <property type="project" value="InterPro"/>
</dbReference>